<evidence type="ECO:0000256" key="1">
    <source>
        <dbReference type="SAM" id="SignalP"/>
    </source>
</evidence>
<protein>
    <recommendedName>
        <fullName evidence="4">Ricin B lectin domain-containing protein</fullName>
    </recommendedName>
</protein>
<accession>A0A9P6BYN4</accession>
<evidence type="ECO:0000313" key="2">
    <source>
        <dbReference type="EMBL" id="KAF9445341.1"/>
    </source>
</evidence>
<evidence type="ECO:0008006" key="4">
    <source>
        <dbReference type="Google" id="ProtNLM"/>
    </source>
</evidence>
<keyword evidence="3" id="KW-1185">Reference proteome</keyword>
<keyword evidence="1" id="KW-0732">Signal</keyword>
<dbReference type="AlphaFoldDB" id="A0A9P6BYN4"/>
<name>A0A9P6BYN4_9AGAR</name>
<organism evidence="2 3">
    <name type="scientific">Macrolepiota fuliginosa MF-IS2</name>
    <dbReference type="NCBI Taxonomy" id="1400762"/>
    <lineage>
        <taxon>Eukaryota</taxon>
        <taxon>Fungi</taxon>
        <taxon>Dikarya</taxon>
        <taxon>Basidiomycota</taxon>
        <taxon>Agaricomycotina</taxon>
        <taxon>Agaricomycetes</taxon>
        <taxon>Agaricomycetidae</taxon>
        <taxon>Agaricales</taxon>
        <taxon>Agaricineae</taxon>
        <taxon>Agaricaceae</taxon>
        <taxon>Macrolepiota</taxon>
    </lineage>
</organism>
<proteinExistence type="predicted"/>
<reference evidence="2" key="1">
    <citation type="submission" date="2020-11" db="EMBL/GenBank/DDBJ databases">
        <authorList>
            <consortium name="DOE Joint Genome Institute"/>
            <person name="Ahrendt S."/>
            <person name="Riley R."/>
            <person name="Andreopoulos W."/>
            <person name="Labutti K."/>
            <person name="Pangilinan J."/>
            <person name="Ruiz-Duenas F.J."/>
            <person name="Barrasa J.M."/>
            <person name="Sanchez-Garcia M."/>
            <person name="Camarero S."/>
            <person name="Miyauchi S."/>
            <person name="Serrano A."/>
            <person name="Linde D."/>
            <person name="Babiker R."/>
            <person name="Drula E."/>
            <person name="Ayuso-Fernandez I."/>
            <person name="Pacheco R."/>
            <person name="Padilla G."/>
            <person name="Ferreira P."/>
            <person name="Barriuso J."/>
            <person name="Kellner H."/>
            <person name="Castanera R."/>
            <person name="Alfaro M."/>
            <person name="Ramirez L."/>
            <person name="Pisabarro A.G."/>
            <person name="Kuo A."/>
            <person name="Tritt A."/>
            <person name="Lipzen A."/>
            <person name="He G."/>
            <person name="Yan M."/>
            <person name="Ng V."/>
            <person name="Cullen D."/>
            <person name="Martin F."/>
            <person name="Rosso M.-N."/>
            <person name="Henrissat B."/>
            <person name="Hibbett D."/>
            <person name="Martinez A.T."/>
            <person name="Grigoriev I.V."/>
        </authorList>
    </citation>
    <scope>NUCLEOTIDE SEQUENCE</scope>
    <source>
        <strain evidence="2">MF-IS2</strain>
    </source>
</reference>
<sequence>MFFWHQFSVLAMGIALFSGSGLTAAEVAIGPRYTIRSTAGNRPYVASNAVGAPLKLVESPSPDTIWSFEQFESQGRLSIRSSHDGYAFSTGAGEPIFENSEPSTPWSIEPAADNQYKACQISTETGTFDTTFDGFWTVNDTMVYLDPESSNFAQSWEIEYIGESE</sequence>
<feature type="chain" id="PRO_5040120263" description="Ricin B lectin domain-containing protein" evidence="1">
    <location>
        <begin position="20"/>
        <end position="165"/>
    </location>
</feature>
<dbReference type="EMBL" id="MU151307">
    <property type="protein sequence ID" value="KAF9445341.1"/>
    <property type="molecule type" value="Genomic_DNA"/>
</dbReference>
<comment type="caution">
    <text evidence="2">The sequence shown here is derived from an EMBL/GenBank/DDBJ whole genome shotgun (WGS) entry which is preliminary data.</text>
</comment>
<feature type="signal peptide" evidence="1">
    <location>
        <begin position="1"/>
        <end position="19"/>
    </location>
</feature>
<gene>
    <name evidence="2" type="ORF">P691DRAFT_785324</name>
</gene>
<dbReference type="Gene3D" id="2.80.10.50">
    <property type="match status" value="1"/>
</dbReference>
<evidence type="ECO:0000313" key="3">
    <source>
        <dbReference type="Proteomes" id="UP000807342"/>
    </source>
</evidence>
<dbReference type="Proteomes" id="UP000807342">
    <property type="component" value="Unassembled WGS sequence"/>
</dbReference>